<accession>A0A1E4S098</accession>
<feature type="coiled-coil region" evidence="7">
    <location>
        <begin position="380"/>
        <end position="417"/>
    </location>
</feature>
<dbReference type="GO" id="GO:0005634">
    <property type="term" value="C:nucleus"/>
    <property type="evidence" value="ECO:0007669"/>
    <property type="project" value="UniProtKB-SubCell"/>
</dbReference>
<feature type="compositionally biased region" description="Low complexity" evidence="8">
    <location>
        <begin position="61"/>
        <end position="74"/>
    </location>
</feature>
<dbReference type="AlphaFoldDB" id="A0A1E4S098"/>
<evidence type="ECO:0000256" key="3">
    <source>
        <dbReference type="ARBA" id="ARBA00022771"/>
    </source>
</evidence>
<dbReference type="PROSITE" id="PS00344">
    <property type="entry name" value="GATA_ZN_FINGER_1"/>
    <property type="match status" value="1"/>
</dbReference>
<organism evidence="10 11">
    <name type="scientific">Cyberlindnera jadinii (strain ATCC 18201 / CBS 1600 / BCRC 20928 / JCM 3617 / NBRC 0987 / NRRL Y-1542)</name>
    <name type="common">Torula yeast</name>
    <name type="synonym">Candida utilis</name>
    <dbReference type="NCBI Taxonomy" id="983966"/>
    <lineage>
        <taxon>Eukaryota</taxon>
        <taxon>Fungi</taxon>
        <taxon>Dikarya</taxon>
        <taxon>Ascomycota</taxon>
        <taxon>Saccharomycotina</taxon>
        <taxon>Saccharomycetes</taxon>
        <taxon>Phaffomycetales</taxon>
        <taxon>Phaffomycetaceae</taxon>
        <taxon>Cyberlindnera</taxon>
    </lineage>
</organism>
<keyword evidence="7" id="KW-0175">Coiled coil</keyword>
<evidence type="ECO:0000256" key="7">
    <source>
        <dbReference type="SAM" id="Coils"/>
    </source>
</evidence>
<evidence type="ECO:0000259" key="9">
    <source>
        <dbReference type="PROSITE" id="PS50114"/>
    </source>
</evidence>
<dbReference type="Gene3D" id="3.30.50.10">
    <property type="entry name" value="Erythroid Transcription Factor GATA-1, subunit A"/>
    <property type="match status" value="1"/>
</dbReference>
<dbReference type="Pfam" id="PF25026">
    <property type="entry name" value="Asd-4"/>
    <property type="match status" value="1"/>
</dbReference>
<feature type="region of interest" description="Disordered" evidence="8">
    <location>
        <begin position="227"/>
        <end position="291"/>
    </location>
</feature>
<dbReference type="GO" id="GO:0000981">
    <property type="term" value="F:DNA-binding transcription factor activity, RNA polymerase II-specific"/>
    <property type="evidence" value="ECO:0007669"/>
    <property type="project" value="TreeGrafter"/>
</dbReference>
<dbReference type="OMA" id="HVLQTHQ"/>
<dbReference type="InterPro" id="IPR056998">
    <property type="entry name" value="Asd-4/GZF3_helical"/>
</dbReference>
<keyword evidence="3 6" id="KW-0863">Zinc-finger</keyword>
<dbReference type="PRINTS" id="PR00619">
    <property type="entry name" value="GATAZNFINGER"/>
</dbReference>
<dbReference type="CDD" id="cd00202">
    <property type="entry name" value="ZnF_GATA"/>
    <property type="match status" value="1"/>
</dbReference>
<feature type="compositionally biased region" description="Polar residues" evidence="8">
    <location>
        <begin position="265"/>
        <end position="277"/>
    </location>
</feature>
<evidence type="ECO:0000313" key="10">
    <source>
        <dbReference type="EMBL" id="ODV72923.1"/>
    </source>
</evidence>
<dbReference type="PANTHER" id="PTHR10071:SF281">
    <property type="entry name" value="BOX A-BINDING FACTOR-RELATED"/>
    <property type="match status" value="1"/>
</dbReference>
<comment type="subcellular location">
    <subcellularLocation>
        <location evidence="1">Nucleus</location>
    </subcellularLocation>
</comment>
<dbReference type="PANTHER" id="PTHR10071">
    <property type="entry name" value="TRANSCRIPTION FACTOR GATA FAMILY MEMBER"/>
    <property type="match status" value="1"/>
</dbReference>
<dbReference type="RefSeq" id="XP_020069962.1">
    <property type="nucleotide sequence ID" value="XM_020216467.1"/>
</dbReference>
<evidence type="ECO:0000256" key="5">
    <source>
        <dbReference type="ARBA" id="ARBA00023242"/>
    </source>
</evidence>
<proteinExistence type="predicted"/>
<keyword evidence="2" id="KW-0479">Metal-binding</keyword>
<dbReference type="GeneID" id="30990863"/>
<sequence length="435" mass="46406">MSTPVCKNCKTSTTPLWRRDETGQVLCNACGLFLKLHGRPRPISLKTDVIKSRNRVKHSQNNGNANGNVKSNPNTPELKAKDGHKKSRSKDNGDKKRSSPGSQGSKGSNGEFDSDRNESLANGEPQQHITSPGLVPLLPRNGGNGVDASGPAISKSPFFQGSFHPHIPSHLQQHVPLHHPSSVPTQFASNLQAITSPLLLSTTPKSSNVSQQLAQTQAAAGVLETLSNDKSGSSESLLRPLNLDDPGNNTTPFSKRPFSPATALQVPQSSHSKTLDGSSSNNNTNSSCPKFPNLMNPVSGFYSSPSFGPQHSLSNPSAFSLANGNSCNDSKIGSNSTINTTTTSSTSSATVTSVGTGTSSVESSDVKESMSSISQLKIRISELELVNDLYKSRIQELEAAESLAKQREDELKQQLSAMQDDVQVRKKIKLEATVE</sequence>
<evidence type="ECO:0000256" key="6">
    <source>
        <dbReference type="PROSITE-ProRule" id="PRU00094"/>
    </source>
</evidence>
<dbReference type="OrthoDB" id="515401at2759"/>
<dbReference type="GO" id="GO:0000122">
    <property type="term" value="P:negative regulation of transcription by RNA polymerase II"/>
    <property type="evidence" value="ECO:0007669"/>
    <property type="project" value="TreeGrafter"/>
</dbReference>
<keyword evidence="4" id="KW-0862">Zinc</keyword>
<feature type="compositionally biased region" description="Polar residues" evidence="8">
    <location>
        <begin position="99"/>
        <end position="108"/>
    </location>
</feature>
<reference evidence="10 11" key="1">
    <citation type="journal article" date="2016" name="Proc. Natl. Acad. Sci. U.S.A.">
        <title>Comparative genomics of biotechnologically important yeasts.</title>
        <authorList>
            <person name="Riley R."/>
            <person name="Haridas S."/>
            <person name="Wolfe K.H."/>
            <person name="Lopes M.R."/>
            <person name="Hittinger C.T."/>
            <person name="Goeker M."/>
            <person name="Salamov A.A."/>
            <person name="Wisecaver J.H."/>
            <person name="Long T.M."/>
            <person name="Calvey C.H."/>
            <person name="Aerts A.L."/>
            <person name="Barry K.W."/>
            <person name="Choi C."/>
            <person name="Clum A."/>
            <person name="Coughlan A.Y."/>
            <person name="Deshpande S."/>
            <person name="Douglass A.P."/>
            <person name="Hanson S.J."/>
            <person name="Klenk H.-P."/>
            <person name="LaButti K.M."/>
            <person name="Lapidus A."/>
            <person name="Lindquist E.A."/>
            <person name="Lipzen A.M."/>
            <person name="Meier-Kolthoff J.P."/>
            <person name="Ohm R.A."/>
            <person name="Otillar R.P."/>
            <person name="Pangilinan J.L."/>
            <person name="Peng Y."/>
            <person name="Rokas A."/>
            <person name="Rosa C.A."/>
            <person name="Scheuner C."/>
            <person name="Sibirny A.A."/>
            <person name="Slot J.C."/>
            <person name="Stielow J.B."/>
            <person name="Sun H."/>
            <person name="Kurtzman C.P."/>
            <person name="Blackwell M."/>
            <person name="Grigoriev I.V."/>
            <person name="Jeffries T.W."/>
        </authorList>
    </citation>
    <scope>NUCLEOTIDE SEQUENCE [LARGE SCALE GENOMIC DNA]</scope>
    <source>
        <strain evidence="11">ATCC 18201 / CBS 1600 / BCRC 20928 / JCM 3617 / NBRC 0987 / NRRL Y-1542</strain>
    </source>
</reference>
<evidence type="ECO:0000256" key="4">
    <source>
        <dbReference type="ARBA" id="ARBA00022833"/>
    </source>
</evidence>
<dbReference type="PROSITE" id="PS50114">
    <property type="entry name" value="GATA_ZN_FINGER_2"/>
    <property type="match status" value="1"/>
</dbReference>
<name>A0A1E4S098_CYBJN</name>
<keyword evidence="5" id="KW-0539">Nucleus</keyword>
<dbReference type="InterPro" id="IPR039355">
    <property type="entry name" value="Transcription_factor_GATA"/>
</dbReference>
<feature type="region of interest" description="Disordered" evidence="8">
    <location>
        <begin position="338"/>
        <end position="362"/>
    </location>
</feature>
<dbReference type="GO" id="GO:0000978">
    <property type="term" value="F:RNA polymerase II cis-regulatory region sequence-specific DNA binding"/>
    <property type="evidence" value="ECO:0007669"/>
    <property type="project" value="TreeGrafter"/>
</dbReference>
<dbReference type="EMBL" id="KV453932">
    <property type="protein sequence ID" value="ODV72923.1"/>
    <property type="molecule type" value="Genomic_DNA"/>
</dbReference>
<evidence type="ECO:0000256" key="8">
    <source>
        <dbReference type="SAM" id="MobiDB-lite"/>
    </source>
</evidence>
<dbReference type="Pfam" id="PF00320">
    <property type="entry name" value="GATA"/>
    <property type="match status" value="1"/>
</dbReference>
<protein>
    <recommendedName>
        <fullName evidence="9">GATA-type domain-containing protein</fullName>
    </recommendedName>
</protein>
<feature type="compositionally biased region" description="Low complexity" evidence="8">
    <location>
        <begin position="278"/>
        <end position="287"/>
    </location>
</feature>
<evidence type="ECO:0000256" key="2">
    <source>
        <dbReference type="ARBA" id="ARBA00022723"/>
    </source>
</evidence>
<dbReference type="FunFam" id="3.30.50.10:FF:000007">
    <property type="entry name" value="Nitrogen regulatory AreA, N-terminal"/>
    <property type="match status" value="1"/>
</dbReference>
<evidence type="ECO:0000313" key="11">
    <source>
        <dbReference type="Proteomes" id="UP000094389"/>
    </source>
</evidence>
<gene>
    <name evidence="10" type="ORF">CYBJADRAFT_173447</name>
</gene>
<dbReference type="STRING" id="983966.A0A1E4S098"/>
<keyword evidence="11" id="KW-1185">Reference proteome</keyword>
<dbReference type="Proteomes" id="UP000094389">
    <property type="component" value="Unassembled WGS sequence"/>
</dbReference>
<dbReference type="InterPro" id="IPR013088">
    <property type="entry name" value="Znf_NHR/GATA"/>
</dbReference>
<feature type="region of interest" description="Disordered" evidence="8">
    <location>
        <begin position="45"/>
        <end position="167"/>
    </location>
</feature>
<dbReference type="SMART" id="SM00401">
    <property type="entry name" value="ZnF_GATA"/>
    <property type="match status" value="1"/>
</dbReference>
<dbReference type="GO" id="GO:0045944">
    <property type="term" value="P:positive regulation of transcription by RNA polymerase II"/>
    <property type="evidence" value="ECO:0007669"/>
    <property type="project" value="TreeGrafter"/>
</dbReference>
<feature type="domain" description="GATA-type" evidence="9">
    <location>
        <begin position="6"/>
        <end position="53"/>
    </location>
</feature>
<dbReference type="InterPro" id="IPR000679">
    <property type="entry name" value="Znf_GATA"/>
</dbReference>
<dbReference type="SUPFAM" id="SSF57716">
    <property type="entry name" value="Glucocorticoid receptor-like (DNA-binding domain)"/>
    <property type="match status" value="1"/>
</dbReference>
<feature type="compositionally biased region" description="Polar residues" evidence="8">
    <location>
        <begin position="227"/>
        <end position="236"/>
    </location>
</feature>
<dbReference type="GO" id="GO:0008270">
    <property type="term" value="F:zinc ion binding"/>
    <property type="evidence" value="ECO:0007669"/>
    <property type="project" value="UniProtKB-KW"/>
</dbReference>
<evidence type="ECO:0000256" key="1">
    <source>
        <dbReference type="ARBA" id="ARBA00004123"/>
    </source>
</evidence>